<evidence type="ECO:0000256" key="1">
    <source>
        <dbReference type="ARBA" id="ARBA00022618"/>
    </source>
</evidence>
<name>A0A9D1FQB2_9FIRM</name>
<dbReference type="Gene3D" id="3.10.28.10">
    <property type="entry name" value="Homing endonucleases"/>
    <property type="match status" value="1"/>
</dbReference>
<evidence type="ECO:0000313" key="8">
    <source>
        <dbReference type="EMBL" id="HIS77395.1"/>
    </source>
</evidence>
<feature type="domain" description="Sporulation regulator WhiA C-terminal" evidence="6">
    <location>
        <begin position="212"/>
        <end position="294"/>
    </location>
</feature>
<dbReference type="PANTHER" id="PTHR37307:SF1">
    <property type="entry name" value="CELL DIVISION PROTEIN WHIA-RELATED"/>
    <property type="match status" value="1"/>
</dbReference>
<dbReference type="HAMAP" id="MF_01420">
    <property type="entry name" value="HTH_type_WhiA"/>
    <property type="match status" value="1"/>
</dbReference>
<accession>A0A9D1FQB2</accession>
<dbReference type="InterPro" id="IPR023054">
    <property type="entry name" value="Sporulation_regulator_WhiA_C"/>
</dbReference>
<reference evidence="8" key="2">
    <citation type="journal article" date="2021" name="PeerJ">
        <title>Extensive microbial diversity within the chicken gut microbiome revealed by metagenomics and culture.</title>
        <authorList>
            <person name="Gilroy R."/>
            <person name="Ravi A."/>
            <person name="Getino M."/>
            <person name="Pursley I."/>
            <person name="Horton D.L."/>
            <person name="Alikhan N.F."/>
            <person name="Baker D."/>
            <person name="Gharbi K."/>
            <person name="Hall N."/>
            <person name="Watson M."/>
            <person name="Adriaenssens E.M."/>
            <person name="Foster-Nyarko E."/>
            <person name="Jarju S."/>
            <person name="Secka A."/>
            <person name="Antonio M."/>
            <person name="Oren A."/>
            <person name="Chaudhuri R.R."/>
            <person name="La Ragione R."/>
            <person name="Hildebrand F."/>
            <person name="Pallen M.J."/>
        </authorList>
    </citation>
    <scope>NUCLEOTIDE SEQUENCE</scope>
    <source>
        <strain evidence="8">CHK199-13235</strain>
    </source>
</reference>
<feature type="domain" description="WhiA LAGLIDADG-like" evidence="7">
    <location>
        <begin position="118"/>
        <end position="209"/>
    </location>
</feature>
<evidence type="ECO:0000259" key="6">
    <source>
        <dbReference type="Pfam" id="PF02650"/>
    </source>
</evidence>
<dbReference type="NCBIfam" id="TIGR00647">
    <property type="entry name" value="DNA_bind_WhiA"/>
    <property type="match status" value="1"/>
</dbReference>
<comment type="function">
    <text evidence="4">Involved in cell division and chromosome segregation.</text>
</comment>
<dbReference type="AlphaFoldDB" id="A0A9D1FQB2"/>
<dbReference type="SUPFAM" id="SSF55608">
    <property type="entry name" value="Homing endonucleases"/>
    <property type="match status" value="1"/>
</dbReference>
<comment type="caution">
    <text evidence="8">The sequence shown here is derived from an EMBL/GenBank/DDBJ whole genome shotgun (WGS) entry which is preliminary data.</text>
</comment>
<feature type="signal peptide" evidence="5">
    <location>
        <begin position="1"/>
        <end position="37"/>
    </location>
</feature>
<evidence type="ECO:0000256" key="3">
    <source>
        <dbReference type="ARBA" id="ARBA00023306"/>
    </source>
</evidence>
<dbReference type="GO" id="GO:0043937">
    <property type="term" value="P:regulation of sporulation"/>
    <property type="evidence" value="ECO:0007669"/>
    <property type="project" value="InterPro"/>
</dbReference>
<keyword evidence="1 4" id="KW-0132">Cell division</keyword>
<evidence type="ECO:0000256" key="4">
    <source>
        <dbReference type="HAMAP-Rule" id="MF_01420"/>
    </source>
</evidence>
<proteinExistence type="inferred from homology"/>
<dbReference type="GO" id="GO:0051301">
    <property type="term" value="P:cell division"/>
    <property type="evidence" value="ECO:0007669"/>
    <property type="project" value="UniProtKB-UniRule"/>
</dbReference>
<evidence type="ECO:0000256" key="2">
    <source>
        <dbReference type="ARBA" id="ARBA00023125"/>
    </source>
</evidence>
<dbReference type="InterPro" id="IPR027434">
    <property type="entry name" value="Homing_endonucl"/>
</dbReference>
<keyword evidence="2 4" id="KW-0238">DNA-binding</keyword>
<comment type="similarity">
    <text evidence="4">Belongs to the WhiA family.</text>
</comment>
<gene>
    <name evidence="4 8" type="primary">whiA</name>
    <name evidence="8" type="ORF">IAB51_11415</name>
</gene>
<evidence type="ECO:0000313" key="9">
    <source>
        <dbReference type="Proteomes" id="UP000824002"/>
    </source>
</evidence>
<dbReference type="Pfam" id="PF14527">
    <property type="entry name" value="LAGLIDADG_WhiA"/>
    <property type="match status" value="1"/>
</dbReference>
<keyword evidence="3 4" id="KW-0131">Cell cycle</keyword>
<sequence length="309" mass="34947">MTFSQEVKRELCRLDIRRKCCAWAGLYGMLLFSRSFAADGQVFTTGSKQTAEYFAQLAVELTGVFVTVRTDLHKESGDAGRYSVFIEDACQRELLSQRLGLRLPGLNPSLLENPCCQAAFFRGLFLLYGSVTNPEREYHLELAAPSAYLAEEAFLLGKSAGMQWKISRRKGNFILYMKESEQIEDFLTWIGATKATLKLMDIKIVKGMRNKVNRATNCETANLDKTVSASRSQVADIAYIKERRGLSYLDEELRPLAELRLENPECSLRELAAMLNPPLSRSGVNHRLKRIQQAAQELRANTEEKDVSR</sequence>
<dbReference type="PANTHER" id="PTHR37307">
    <property type="entry name" value="CELL DIVISION PROTEIN WHIA-RELATED"/>
    <property type="match status" value="1"/>
</dbReference>
<organism evidence="8 9">
    <name type="scientific">Candidatus Merdivicinus excrementipullorum</name>
    <dbReference type="NCBI Taxonomy" id="2840867"/>
    <lineage>
        <taxon>Bacteria</taxon>
        <taxon>Bacillati</taxon>
        <taxon>Bacillota</taxon>
        <taxon>Clostridia</taxon>
        <taxon>Eubacteriales</taxon>
        <taxon>Oscillospiraceae</taxon>
        <taxon>Oscillospiraceae incertae sedis</taxon>
        <taxon>Candidatus Merdivicinus</taxon>
    </lineage>
</organism>
<keyword evidence="5" id="KW-0732">Signal</keyword>
<protein>
    <recommendedName>
        <fullName evidence="4">Probable cell division protein WhiA</fullName>
    </recommendedName>
</protein>
<dbReference type="EMBL" id="DVJP01000076">
    <property type="protein sequence ID" value="HIS77395.1"/>
    <property type="molecule type" value="Genomic_DNA"/>
</dbReference>
<dbReference type="Proteomes" id="UP000824002">
    <property type="component" value="Unassembled WGS sequence"/>
</dbReference>
<dbReference type="InterPro" id="IPR003802">
    <property type="entry name" value="Sporulation_regulator_WhiA"/>
</dbReference>
<reference evidence="8" key="1">
    <citation type="submission" date="2020-10" db="EMBL/GenBank/DDBJ databases">
        <authorList>
            <person name="Gilroy R."/>
        </authorList>
    </citation>
    <scope>NUCLEOTIDE SEQUENCE</scope>
    <source>
        <strain evidence="8">CHK199-13235</strain>
    </source>
</reference>
<evidence type="ECO:0000259" key="7">
    <source>
        <dbReference type="Pfam" id="PF14527"/>
    </source>
</evidence>
<feature type="chain" id="PRO_5039172780" description="Probable cell division protein WhiA" evidence="5">
    <location>
        <begin position="38"/>
        <end position="309"/>
    </location>
</feature>
<dbReference type="GO" id="GO:0003677">
    <property type="term" value="F:DNA binding"/>
    <property type="evidence" value="ECO:0007669"/>
    <property type="project" value="UniProtKB-UniRule"/>
</dbReference>
<dbReference type="InterPro" id="IPR039518">
    <property type="entry name" value="WhiA_LAGLIDADG_dom"/>
</dbReference>
<dbReference type="Pfam" id="PF02650">
    <property type="entry name" value="HTH_WhiA"/>
    <property type="match status" value="1"/>
</dbReference>
<evidence type="ECO:0000256" key="5">
    <source>
        <dbReference type="SAM" id="SignalP"/>
    </source>
</evidence>